<dbReference type="SUPFAM" id="SSF53383">
    <property type="entry name" value="PLP-dependent transferases"/>
    <property type="match status" value="1"/>
</dbReference>
<dbReference type="Gene3D" id="3.90.1150.10">
    <property type="entry name" value="Aspartate Aminotransferase, domain 1"/>
    <property type="match status" value="1"/>
</dbReference>
<reference evidence="5 6" key="1">
    <citation type="journal article" date="2011" name="Stand. Genomic Sci.">
        <title>Complete genome sequence of Thermomonospora curvata type strain (B9).</title>
        <authorList>
            <person name="Chertkov O."/>
            <person name="Sikorski J."/>
            <person name="Nolan M."/>
            <person name="Lapidus A."/>
            <person name="Lucas S."/>
            <person name="Del Rio T.G."/>
            <person name="Tice H."/>
            <person name="Cheng J.F."/>
            <person name="Goodwin L."/>
            <person name="Pitluck S."/>
            <person name="Liolios K."/>
            <person name="Ivanova N."/>
            <person name="Mavromatis K."/>
            <person name="Mikhailova N."/>
            <person name="Ovchinnikova G."/>
            <person name="Pati A."/>
            <person name="Chen A."/>
            <person name="Palaniappan K."/>
            <person name="Djao O.D."/>
            <person name="Land M."/>
            <person name="Hauser L."/>
            <person name="Chang Y.J."/>
            <person name="Jeffries C.D."/>
            <person name="Brettin T."/>
            <person name="Han C."/>
            <person name="Detter J.C."/>
            <person name="Rohde M."/>
            <person name="Goker M."/>
            <person name="Woyke T."/>
            <person name="Bristow J."/>
            <person name="Eisen J.A."/>
            <person name="Markowitz V."/>
            <person name="Hugenholtz P."/>
            <person name="Klenk H.P."/>
            <person name="Kyrpides N.C."/>
        </authorList>
    </citation>
    <scope>NUCLEOTIDE SEQUENCE [LARGE SCALE GENOMIC DNA]</scope>
    <source>
        <strain evidence="6">ATCC 19995 / DSM 43183 / JCM 3096 / KCTC 9072 / NBRC 15933 / NCIMB 10081 / Henssen B9</strain>
    </source>
</reference>
<comment type="cofactor">
    <cofactor evidence="1">
        <name>pyridoxal 5'-phosphate</name>
        <dbReference type="ChEBI" id="CHEBI:597326"/>
    </cofactor>
</comment>
<accession>D1ADT9</accession>
<dbReference type="Gene3D" id="3.40.640.10">
    <property type="entry name" value="Type I PLP-dependent aspartate aminotransferase-like (Major domain)"/>
    <property type="match status" value="1"/>
</dbReference>
<dbReference type="AlphaFoldDB" id="D1ADT9"/>
<dbReference type="InterPro" id="IPR015421">
    <property type="entry name" value="PyrdxlP-dep_Trfase_major"/>
</dbReference>
<comment type="similarity">
    <text evidence="2">Belongs to the threonine aldolase family.</text>
</comment>
<gene>
    <name evidence="5" type="ordered locus">Tcur_1982</name>
</gene>
<dbReference type="HOGENOM" id="CLU_049619_0_0_11"/>
<dbReference type="GO" id="GO:0006520">
    <property type="term" value="P:amino acid metabolic process"/>
    <property type="evidence" value="ECO:0007669"/>
    <property type="project" value="InterPro"/>
</dbReference>
<dbReference type="PANTHER" id="PTHR48097:SF5">
    <property type="entry name" value="LOW SPECIFICITY L-THREONINE ALDOLASE"/>
    <property type="match status" value="1"/>
</dbReference>
<proteinExistence type="inferred from homology"/>
<dbReference type="STRING" id="471852.Tcur_1982"/>
<dbReference type="Pfam" id="PF01212">
    <property type="entry name" value="Beta_elim_lyase"/>
    <property type="match status" value="1"/>
</dbReference>
<dbReference type="Proteomes" id="UP000001918">
    <property type="component" value="Chromosome"/>
</dbReference>
<sequence length="351" mass="37890">MISRAHDPAERGFASDNHAGVHPEVLTALAVANEGHQPSYGADVYTARMQEVFRRHFGEQAQAYPVFNGTGANVVALQAMTDRWSAVICADGSHIHTDECGAPERVAGLKLLPVPAPDGKLTPELIDRQAWGWGDEHRAQPKVVSLTQATELGTCYTAEEIAQICAHAHARGMAVHMDGARLANAAASLGVPLRALTTDAGVDVLSFGGTKNGLLAGEAIVVLNPEAVRGMVFLRKAAMQLASKMRFISAQFLALLEGDLWLRNAAHANAMARRLAAAAGRVPGVRIVRPVQANAVFAVIPKDVAERLRKRFFFYTWDERTGEVRWMCSFDTTEQDVDAFAAALAEEMSAR</sequence>
<evidence type="ECO:0000313" key="6">
    <source>
        <dbReference type="Proteomes" id="UP000001918"/>
    </source>
</evidence>
<dbReference type="CDD" id="cd06502">
    <property type="entry name" value="TA_like"/>
    <property type="match status" value="1"/>
</dbReference>
<evidence type="ECO:0000313" key="5">
    <source>
        <dbReference type="EMBL" id="ACY97549.1"/>
    </source>
</evidence>
<keyword evidence="3" id="KW-0663">Pyridoxal phosphate</keyword>
<dbReference type="RefSeq" id="WP_012852333.1">
    <property type="nucleotide sequence ID" value="NC_013510.1"/>
</dbReference>
<feature type="domain" description="Aromatic amino acid beta-eliminating lyase/threonine aldolase" evidence="4">
    <location>
        <begin position="13"/>
        <end position="300"/>
    </location>
</feature>
<dbReference type="eggNOG" id="COG2008">
    <property type="taxonomic scope" value="Bacteria"/>
</dbReference>
<name>D1ADT9_THECD</name>
<evidence type="ECO:0000256" key="2">
    <source>
        <dbReference type="ARBA" id="ARBA00006966"/>
    </source>
</evidence>
<dbReference type="InterPro" id="IPR001597">
    <property type="entry name" value="ArAA_b-elim_lyase/Thr_aldolase"/>
</dbReference>
<dbReference type="EMBL" id="CP001738">
    <property type="protein sequence ID" value="ACY97549.1"/>
    <property type="molecule type" value="Genomic_DNA"/>
</dbReference>
<keyword evidence="5" id="KW-0456">Lyase</keyword>
<evidence type="ECO:0000256" key="1">
    <source>
        <dbReference type="ARBA" id="ARBA00001933"/>
    </source>
</evidence>
<dbReference type="PANTHER" id="PTHR48097">
    <property type="entry name" value="L-THREONINE ALDOLASE-RELATED"/>
    <property type="match status" value="1"/>
</dbReference>
<dbReference type="KEGG" id="tcu:Tcur_1982"/>
<protein>
    <submittedName>
        <fullName evidence="5">Threonine aldolase</fullName>
        <ecNumber evidence="5">4.1.2.5</ecNumber>
    </submittedName>
</protein>
<evidence type="ECO:0000259" key="4">
    <source>
        <dbReference type="Pfam" id="PF01212"/>
    </source>
</evidence>
<evidence type="ECO:0000256" key="3">
    <source>
        <dbReference type="ARBA" id="ARBA00022898"/>
    </source>
</evidence>
<dbReference type="GO" id="GO:0004793">
    <property type="term" value="F:threonine aldolase activity"/>
    <property type="evidence" value="ECO:0007669"/>
    <property type="project" value="UniProtKB-EC"/>
</dbReference>
<dbReference type="InterPro" id="IPR015422">
    <property type="entry name" value="PyrdxlP-dep_Trfase_small"/>
</dbReference>
<organism evidence="5 6">
    <name type="scientific">Thermomonospora curvata (strain ATCC 19995 / DSM 43183 / JCM 3096 / KCTC 9072 / NBRC 15933 / NCIMB 10081 / Henssen B9)</name>
    <dbReference type="NCBI Taxonomy" id="471852"/>
    <lineage>
        <taxon>Bacteria</taxon>
        <taxon>Bacillati</taxon>
        <taxon>Actinomycetota</taxon>
        <taxon>Actinomycetes</taxon>
        <taxon>Streptosporangiales</taxon>
        <taxon>Thermomonosporaceae</taxon>
        <taxon>Thermomonospora</taxon>
    </lineage>
</organism>
<dbReference type="InterPro" id="IPR015424">
    <property type="entry name" value="PyrdxlP-dep_Trfase"/>
</dbReference>
<keyword evidence="6" id="KW-1185">Reference proteome</keyword>
<dbReference type="EC" id="4.1.2.5" evidence="5"/>